<proteinExistence type="predicted"/>
<reference evidence="1 2" key="1">
    <citation type="journal article" date="2022" name="DNA Res.">
        <title>Chromosomal-level genome assembly of the orchid tree Bauhinia variegata (Leguminosae; Cercidoideae) supports the allotetraploid origin hypothesis of Bauhinia.</title>
        <authorList>
            <person name="Zhong Y."/>
            <person name="Chen Y."/>
            <person name="Zheng D."/>
            <person name="Pang J."/>
            <person name="Liu Y."/>
            <person name="Luo S."/>
            <person name="Meng S."/>
            <person name="Qian L."/>
            <person name="Wei D."/>
            <person name="Dai S."/>
            <person name="Zhou R."/>
        </authorList>
    </citation>
    <scope>NUCLEOTIDE SEQUENCE [LARGE SCALE GENOMIC DNA]</scope>
    <source>
        <strain evidence="1">BV-YZ2020</strain>
    </source>
</reference>
<gene>
    <name evidence="1" type="ORF">L6164_028804</name>
</gene>
<evidence type="ECO:0000313" key="1">
    <source>
        <dbReference type="EMBL" id="KAI4305438.1"/>
    </source>
</evidence>
<accession>A0ACB9L7K1</accession>
<protein>
    <submittedName>
        <fullName evidence="1">Uncharacterized protein</fullName>
    </submittedName>
</protein>
<name>A0ACB9L7K1_BAUVA</name>
<sequence length="127" mass="14423">MSKSFLFALLYGLALAVLNQAQDQSGFISIDCGLPAPTHNIDSTTGISYISYASFINSGVNKTVQDEFKNDYQRYMWSLRSFLEGKRNCYKINVTHPRYLIRATFLYGNYDGLNDHPIFDLYLGANI</sequence>
<keyword evidence="2" id="KW-1185">Reference proteome</keyword>
<comment type="caution">
    <text evidence="1">The sequence shown here is derived from an EMBL/GenBank/DDBJ whole genome shotgun (WGS) entry which is preliminary data.</text>
</comment>
<evidence type="ECO:0000313" key="2">
    <source>
        <dbReference type="Proteomes" id="UP000828941"/>
    </source>
</evidence>
<dbReference type="Proteomes" id="UP000828941">
    <property type="component" value="Chromosome 12"/>
</dbReference>
<dbReference type="EMBL" id="CM039437">
    <property type="protein sequence ID" value="KAI4305438.1"/>
    <property type="molecule type" value="Genomic_DNA"/>
</dbReference>
<organism evidence="1 2">
    <name type="scientific">Bauhinia variegata</name>
    <name type="common">Purple orchid tree</name>
    <name type="synonym">Phanera variegata</name>
    <dbReference type="NCBI Taxonomy" id="167791"/>
    <lineage>
        <taxon>Eukaryota</taxon>
        <taxon>Viridiplantae</taxon>
        <taxon>Streptophyta</taxon>
        <taxon>Embryophyta</taxon>
        <taxon>Tracheophyta</taxon>
        <taxon>Spermatophyta</taxon>
        <taxon>Magnoliopsida</taxon>
        <taxon>eudicotyledons</taxon>
        <taxon>Gunneridae</taxon>
        <taxon>Pentapetalae</taxon>
        <taxon>rosids</taxon>
        <taxon>fabids</taxon>
        <taxon>Fabales</taxon>
        <taxon>Fabaceae</taxon>
        <taxon>Cercidoideae</taxon>
        <taxon>Cercideae</taxon>
        <taxon>Bauhiniinae</taxon>
        <taxon>Bauhinia</taxon>
    </lineage>
</organism>